<dbReference type="HOGENOM" id="CLU_159080_0_0_2"/>
<dbReference type="GeneID" id="8382415"/>
<organism evidence="2 3">
    <name type="scientific">Halorhabdus utahensis (strain DSM 12940 / JCM 11049 / AX-2)</name>
    <dbReference type="NCBI Taxonomy" id="519442"/>
    <lineage>
        <taxon>Archaea</taxon>
        <taxon>Methanobacteriati</taxon>
        <taxon>Methanobacteriota</taxon>
        <taxon>Stenosarchaea group</taxon>
        <taxon>Halobacteria</taxon>
        <taxon>Halobacteriales</taxon>
        <taxon>Haloarculaceae</taxon>
        <taxon>Halorhabdus</taxon>
    </lineage>
</organism>
<dbReference type="Proteomes" id="UP000002071">
    <property type="component" value="Chromosome"/>
</dbReference>
<keyword evidence="3" id="KW-1185">Reference proteome</keyword>
<reference evidence="2 3" key="1">
    <citation type="journal article" date="2009" name="Stand. Genomic Sci.">
        <title>Complete genome sequence of Halorhabdus utahensis type strain (AX-2).</title>
        <authorList>
            <person name="Anderson I."/>
            <person name="Tindall B.J."/>
            <person name="Pomrenke H."/>
            <person name="Goker M."/>
            <person name="Lapidus A."/>
            <person name="Nolan M."/>
            <person name="Copeland A."/>
            <person name="Glavina Del Rio T."/>
            <person name="Chen F."/>
            <person name="Tice H."/>
            <person name="Cheng J.F."/>
            <person name="Lucas S."/>
            <person name="Chertkov O."/>
            <person name="Bruce D."/>
            <person name="Brettin T."/>
            <person name="Detter J.C."/>
            <person name="Han C."/>
            <person name="Goodwin L."/>
            <person name="Land M."/>
            <person name="Hauser L."/>
            <person name="Chang Y.J."/>
            <person name="Jeffries C.D."/>
            <person name="Pitluck S."/>
            <person name="Pati A."/>
            <person name="Mavromatis K."/>
            <person name="Ivanova N."/>
            <person name="Ovchinnikova G."/>
            <person name="Chen A."/>
            <person name="Palaniappan K."/>
            <person name="Chain P."/>
            <person name="Rohde M."/>
            <person name="Bristow J."/>
            <person name="Eisen J.A."/>
            <person name="Markowitz V."/>
            <person name="Hugenholtz P."/>
            <person name="Kyrpides N.C."/>
            <person name="Klenk H.P."/>
        </authorList>
    </citation>
    <scope>NUCLEOTIDE SEQUENCE [LARGE SCALE GENOMIC DNA]</scope>
    <source>
        <strain evidence="3">DSM 12940 / JCM 11049 / AX-2</strain>
    </source>
</reference>
<dbReference type="InterPro" id="IPR043828">
    <property type="entry name" value="DUF5805"/>
</dbReference>
<feature type="region of interest" description="Disordered" evidence="1">
    <location>
        <begin position="48"/>
        <end position="83"/>
    </location>
</feature>
<dbReference type="AlphaFoldDB" id="C7NP50"/>
<dbReference type="RefSeq" id="WP_012795218.1">
    <property type="nucleotide sequence ID" value="NC_013158.1"/>
</dbReference>
<name>C7NP50_HALUD</name>
<dbReference type="KEGG" id="hut:Huta_0153"/>
<protein>
    <submittedName>
        <fullName evidence="2">Uncharacterized protein</fullName>
    </submittedName>
</protein>
<accession>C7NP50</accession>
<dbReference type="Pfam" id="PF19121">
    <property type="entry name" value="DUF5805"/>
    <property type="match status" value="1"/>
</dbReference>
<dbReference type="EMBL" id="CP001687">
    <property type="protein sequence ID" value="ACV10341.1"/>
    <property type="molecule type" value="Genomic_DNA"/>
</dbReference>
<evidence type="ECO:0000313" key="2">
    <source>
        <dbReference type="EMBL" id="ACV10341.1"/>
    </source>
</evidence>
<dbReference type="eggNOG" id="arCOG06216">
    <property type="taxonomic scope" value="Archaea"/>
</dbReference>
<dbReference type="OrthoDB" id="210343at2157"/>
<evidence type="ECO:0000256" key="1">
    <source>
        <dbReference type="SAM" id="MobiDB-lite"/>
    </source>
</evidence>
<sequence>MPDEESTSRTAVKTYVPAYQKDAWQSHADELGMSQSEFVRTMVQAGRRHFSEDETVAATRTPQPKPTDGSQTGEGGLADRVRGQLSSAGALTWDELVAALTDDIETRLEDTLDELQEENAIKYSGREGGYTLVEP</sequence>
<evidence type="ECO:0000313" key="3">
    <source>
        <dbReference type="Proteomes" id="UP000002071"/>
    </source>
</evidence>
<proteinExistence type="predicted"/>
<gene>
    <name evidence="2" type="ordered locus">Huta_0153</name>
</gene>